<evidence type="ECO:0000256" key="4">
    <source>
        <dbReference type="ARBA" id="ARBA00022692"/>
    </source>
</evidence>
<keyword evidence="5 7" id="KW-1133">Transmembrane helix</keyword>
<dbReference type="EMBL" id="FPKX01000033">
    <property type="protein sequence ID" value="SFZ98049.1"/>
    <property type="molecule type" value="Genomic_DNA"/>
</dbReference>
<evidence type="ECO:0000256" key="5">
    <source>
        <dbReference type="ARBA" id="ARBA00022989"/>
    </source>
</evidence>
<evidence type="ECO:0000256" key="3">
    <source>
        <dbReference type="ARBA" id="ARBA00022475"/>
    </source>
</evidence>
<dbReference type="GO" id="GO:0005886">
    <property type="term" value="C:plasma membrane"/>
    <property type="evidence" value="ECO:0007669"/>
    <property type="project" value="UniProtKB-SubCell"/>
</dbReference>
<feature type="transmembrane region" description="Helical" evidence="7">
    <location>
        <begin position="154"/>
        <end position="172"/>
    </location>
</feature>
<accession>A0A1W1EDB3</accession>
<evidence type="ECO:0000313" key="8">
    <source>
        <dbReference type="EMBL" id="SFZ98049.1"/>
    </source>
</evidence>
<keyword evidence="6 7" id="KW-0472">Membrane</keyword>
<dbReference type="AlphaFoldDB" id="A0A1W1EDB3"/>
<comment type="similarity">
    <text evidence="2">Belongs to the UPF0056 (MarC) family.</text>
</comment>
<keyword evidence="3" id="KW-1003">Cell membrane</keyword>
<reference evidence="8" key="1">
    <citation type="submission" date="2016-10" db="EMBL/GenBank/DDBJ databases">
        <authorList>
            <person name="de Groot N.N."/>
        </authorList>
    </citation>
    <scope>NUCLEOTIDE SEQUENCE</scope>
</reference>
<feature type="transmembrane region" description="Helical" evidence="7">
    <location>
        <begin position="69"/>
        <end position="90"/>
    </location>
</feature>
<keyword evidence="4 7" id="KW-0812">Transmembrane</keyword>
<evidence type="ECO:0000256" key="6">
    <source>
        <dbReference type="ARBA" id="ARBA00023136"/>
    </source>
</evidence>
<dbReference type="NCBIfam" id="TIGR00427">
    <property type="entry name" value="NAAT family transporter"/>
    <property type="match status" value="1"/>
</dbReference>
<protein>
    <submittedName>
        <fullName evidence="8">Putative membrane protein</fullName>
    </submittedName>
</protein>
<name>A0A1W1EDB3_9ZZZZ</name>
<evidence type="ECO:0000256" key="7">
    <source>
        <dbReference type="SAM" id="Phobius"/>
    </source>
</evidence>
<feature type="transmembrane region" description="Helical" evidence="7">
    <location>
        <begin position="12"/>
        <end position="32"/>
    </location>
</feature>
<gene>
    <name evidence="8" type="ORF">MNB_SV-5-680</name>
</gene>
<feature type="transmembrane region" description="Helical" evidence="7">
    <location>
        <begin position="118"/>
        <end position="142"/>
    </location>
</feature>
<comment type="subcellular location">
    <subcellularLocation>
        <location evidence="1">Cell membrane</location>
        <topology evidence="1">Multi-pass membrane protein</topology>
    </subcellularLocation>
</comment>
<sequence length="219" mass="23468">MQILGNVEVLKTFVGMISLMNPIAAIPIFLSLCSGKPTGMCQKLPRVTAFALFSILIIAIWFGDIVLKLFGISIPAFQTAGGVVILLMAIDMLNAKQTHIKHTPSENKEMENREDSDLSSIAIVPLAMPLMAGPGTISFAIIQSSNVDHFWEGRIMLSIIAVVAVLLAWGILMSSHPLGKKMGTTGLNIITRIMGMILAAIGMQMITQGLIQLLPGLAS</sequence>
<dbReference type="InterPro" id="IPR002771">
    <property type="entry name" value="Multi_antbiot-R_MarC"/>
</dbReference>
<feature type="transmembrane region" description="Helical" evidence="7">
    <location>
        <begin position="193"/>
        <end position="214"/>
    </location>
</feature>
<feature type="transmembrane region" description="Helical" evidence="7">
    <location>
        <begin position="44"/>
        <end position="63"/>
    </location>
</feature>
<proteinExistence type="inferred from homology"/>
<dbReference type="Pfam" id="PF01914">
    <property type="entry name" value="MarC"/>
    <property type="match status" value="1"/>
</dbReference>
<evidence type="ECO:0000256" key="2">
    <source>
        <dbReference type="ARBA" id="ARBA00009784"/>
    </source>
</evidence>
<organism evidence="8">
    <name type="scientific">hydrothermal vent metagenome</name>
    <dbReference type="NCBI Taxonomy" id="652676"/>
    <lineage>
        <taxon>unclassified sequences</taxon>
        <taxon>metagenomes</taxon>
        <taxon>ecological metagenomes</taxon>
    </lineage>
</organism>
<dbReference type="PANTHER" id="PTHR33508:SF1">
    <property type="entry name" value="UPF0056 MEMBRANE PROTEIN YHCE"/>
    <property type="match status" value="1"/>
</dbReference>
<evidence type="ECO:0000256" key="1">
    <source>
        <dbReference type="ARBA" id="ARBA00004651"/>
    </source>
</evidence>
<dbReference type="PANTHER" id="PTHR33508">
    <property type="entry name" value="UPF0056 MEMBRANE PROTEIN YHCE"/>
    <property type="match status" value="1"/>
</dbReference>